<dbReference type="Pfam" id="PF02852">
    <property type="entry name" value="Pyr_redox_dim"/>
    <property type="match status" value="1"/>
</dbReference>
<evidence type="ECO:0000256" key="5">
    <source>
        <dbReference type="ARBA" id="ARBA00023027"/>
    </source>
</evidence>
<evidence type="ECO:0000256" key="11">
    <source>
        <dbReference type="RuleBase" id="RU003691"/>
    </source>
</evidence>
<dbReference type="EMBL" id="CP003696">
    <property type="protein sequence ID" value="AGP30977.1"/>
    <property type="molecule type" value="Genomic_DNA"/>
</dbReference>
<keyword evidence="3 9" id="KW-0274">FAD</keyword>
<feature type="binding site" evidence="9">
    <location>
        <position position="74"/>
    </location>
    <ligand>
        <name>FAD</name>
        <dbReference type="ChEBI" id="CHEBI:57692"/>
    </ligand>
</feature>
<dbReference type="SUPFAM" id="SSF55424">
    <property type="entry name" value="FAD/NAD-linked reductases, dimerisation (C-terminal) domain"/>
    <property type="match status" value="1"/>
</dbReference>
<dbReference type="OrthoDB" id="9800167at2"/>
<dbReference type="PANTHER" id="PTHR22912:SF217">
    <property type="entry name" value="DIHYDROLIPOYL DEHYDROGENASE"/>
    <property type="match status" value="1"/>
</dbReference>
<feature type="region of interest" description="Disordered" evidence="12">
    <location>
        <begin position="1"/>
        <end position="24"/>
    </location>
</feature>
<evidence type="ECO:0000313" key="15">
    <source>
        <dbReference type="EMBL" id="AGP30977.1"/>
    </source>
</evidence>
<comment type="similarity">
    <text evidence="1 11">Belongs to the class-I pyridine nucleotide-disulfide oxidoreductase family.</text>
</comment>
<reference evidence="15 16" key="1">
    <citation type="submission" date="2012-06" db="EMBL/GenBank/DDBJ databases">
        <title>Complete genome sequence of Corynebacterium terpenotabidum Y-11 (=DSM 44721).</title>
        <authorList>
            <person name="Ruckert C."/>
            <person name="Albersmeier A."/>
            <person name="Al-Dilaimi A."/>
            <person name="Szczepanowski R."/>
            <person name="Kalinowski J."/>
        </authorList>
    </citation>
    <scope>NUCLEOTIDE SEQUENCE [LARGE SCALE GENOMIC DNA]</scope>
    <source>
        <strain evidence="15 16">Y-11</strain>
    </source>
</reference>
<evidence type="ECO:0000256" key="2">
    <source>
        <dbReference type="ARBA" id="ARBA00022630"/>
    </source>
</evidence>
<keyword evidence="2 11" id="KW-0285">Flavoprotein</keyword>
<evidence type="ECO:0000256" key="1">
    <source>
        <dbReference type="ARBA" id="ARBA00007532"/>
    </source>
</evidence>
<accession>S4XCY7</accession>
<dbReference type="Pfam" id="PF07992">
    <property type="entry name" value="Pyr_redox_2"/>
    <property type="match status" value="1"/>
</dbReference>
<dbReference type="PROSITE" id="PS00076">
    <property type="entry name" value="PYRIDINE_REDOX_1"/>
    <property type="match status" value="1"/>
</dbReference>
<protein>
    <submittedName>
        <fullName evidence="15">Mycothiol reductase</fullName>
    </submittedName>
</protein>
<evidence type="ECO:0000256" key="10">
    <source>
        <dbReference type="PIRSR" id="PIRSR000350-4"/>
    </source>
</evidence>
<feature type="disulfide bond" description="Redox-active" evidence="10">
    <location>
        <begin position="65"/>
        <end position="70"/>
    </location>
</feature>
<dbReference type="InterPro" id="IPR036188">
    <property type="entry name" value="FAD/NAD-bd_sf"/>
</dbReference>
<evidence type="ECO:0000259" key="13">
    <source>
        <dbReference type="Pfam" id="PF02852"/>
    </source>
</evidence>
<evidence type="ECO:0000313" key="16">
    <source>
        <dbReference type="Proteomes" id="UP000014809"/>
    </source>
</evidence>
<keyword evidence="4 11" id="KW-0560">Oxidoreductase</keyword>
<gene>
    <name evidence="15" type="ORF">A606_06650</name>
</gene>
<evidence type="ECO:0000256" key="12">
    <source>
        <dbReference type="SAM" id="MobiDB-lite"/>
    </source>
</evidence>
<dbReference type="PATRIC" id="fig|1200352.3.peg.1355"/>
<dbReference type="AlphaFoldDB" id="S4XCY7"/>
<dbReference type="PRINTS" id="PR00411">
    <property type="entry name" value="PNDRDTASEI"/>
</dbReference>
<dbReference type="InterPro" id="IPR050151">
    <property type="entry name" value="Class-I_Pyr_Nuc-Dis_Oxidored"/>
</dbReference>
<feature type="domain" description="FAD/NAD(P)-binding" evidence="14">
    <location>
        <begin position="31"/>
        <end position="359"/>
    </location>
</feature>
<feature type="domain" description="Pyridine nucleotide-disulphide oxidoreductase dimerisation" evidence="13">
    <location>
        <begin position="384"/>
        <end position="497"/>
    </location>
</feature>
<evidence type="ECO:0000256" key="9">
    <source>
        <dbReference type="PIRSR" id="PIRSR000350-3"/>
    </source>
</evidence>
<dbReference type="GO" id="GO:0004148">
    <property type="term" value="F:dihydrolipoyl dehydrogenase (NADH) activity"/>
    <property type="evidence" value="ECO:0007669"/>
    <property type="project" value="TreeGrafter"/>
</dbReference>
<dbReference type="SUPFAM" id="SSF51905">
    <property type="entry name" value="FAD/NAD(P)-binding domain"/>
    <property type="match status" value="1"/>
</dbReference>
<dbReference type="KEGG" id="cter:A606_06650"/>
<dbReference type="eggNOG" id="COG1249">
    <property type="taxonomic scope" value="Bacteria"/>
</dbReference>
<evidence type="ECO:0000256" key="8">
    <source>
        <dbReference type="PIRSR" id="PIRSR000350-2"/>
    </source>
</evidence>
<dbReference type="GO" id="GO:0050660">
    <property type="term" value="F:flavin adenine dinucleotide binding"/>
    <property type="evidence" value="ECO:0007669"/>
    <property type="project" value="TreeGrafter"/>
</dbReference>
<dbReference type="GO" id="GO:0006103">
    <property type="term" value="P:2-oxoglutarate metabolic process"/>
    <property type="evidence" value="ECO:0007669"/>
    <property type="project" value="TreeGrafter"/>
</dbReference>
<dbReference type="PANTHER" id="PTHR22912">
    <property type="entry name" value="DISULFIDE OXIDOREDUCTASE"/>
    <property type="match status" value="1"/>
</dbReference>
<keyword evidence="5 9" id="KW-0520">NAD</keyword>
<feature type="binding site" evidence="9">
    <location>
        <position position="303"/>
    </location>
    <ligand>
        <name>NAD(+)</name>
        <dbReference type="ChEBI" id="CHEBI:57540"/>
    </ligand>
</feature>
<dbReference type="HOGENOM" id="CLU_016755_1_2_11"/>
<dbReference type="InterPro" id="IPR012999">
    <property type="entry name" value="Pyr_OxRdtase_I_AS"/>
</dbReference>
<dbReference type="InterPro" id="IPR004099">
    <property type="entry name" value="Pyr_nucl-diS_OxRdtase_dimer"/>
</dbReference>
<feature type="binding site" evidence="9">
    <location>
        <begin position="217"/>
        <end position="224"/>
    </location>
    <ligand>
        <name>NAD(+)</name>
        <dbReference type="ChEBI" id="CHEBI:57540"/>
    </ligand>
</feature>
<feature type="compositionally biased region" description="Low complexity" evidence="12">
    <location>
        <begin position="11"/>
        <end position="24"/>
    </location>
</feature>
<name>S4XCY7_9CORY</name>
<evidence type="ECO:0000256" key="4">
    <source>
        <dbReference type="ARBA" id="ARBA00023002"/>
    </source>
</evidence>
<dbReference type="Proteomes" id="UP000014809">
    <property type="component" value="Chromosome"/>
</dbReference>
<keyword evidence="7 11" id="KW-0676">Redox-active center</keyword>
<dbReference type="InterPro" id="IPR016156">
    <property type="entry name" value="FAD/NAD-linked_Rdtase_dimer_sf"/>
</dbReference>
<dbReference type="InterPro" id="IPR017817">
    <property type="entry name" value="Mycothione_reductase"/>
</dbReference>
<dbReference type="Gene3D" id="3.50.50.60">
    <property type="entry name" value="FAD/NAD(P)-binding domain"/>
    <property type="match status" value="2"/>
</dbReference>
<evidence type="ECO:0000259" key="14">
    <source>
        <dbReference type="Pfam" id="PF07992"/>
    </source>
</evidence>
<dbReference type="PRINTS" id="PR00368">
    <property type="entry name" value="FADPNR"/>
</dbReference>
<comment type="cofactor">
    <cofactor evidence="9">
        <name>FAD</name>
        <dbReference type="ChEBI" id="CHEBI:57692"/>
    </cofactor>
    <text evidence="9">Binds 1 FAD per subunit.</text>
</comment>
<dbReference type="InterPro" id="IPR001100">
    <property type="entry name" value="Pyr_nuc-diS_OxRdtase"/>
</dbReference>
<dbReference type="NCBIfam" id="TIGR03452">
    <property type="entry name" value="mycothione_red"/>
    <property type="match status" value="1"/>
</dbReference>
<dbReference type="STRING" id="1200352.A606_06650"/>
<dbReference type="PIRSF" id="PIRSF000350">
    <property type="entry name" value="Mercury_reductase_MerA"/>
    <property type="match status" value="1"/>
</dbReference>
<dbReference type="RefSeq" id="WP_020441338.1">
    <property type="nucleotide sequence ID" value="NC_021663.1"/>
</dbReference>
<proteinExistence type="inferred from homology"/>
<feature type="active site" description="Proton acceptor" evidence="8">
    <location>
        <position position="487"/>
    </location>
</feature>
<evidence type="ECO:0000256" key="6">
    <source>
        <dbReference type="ARBA" id="ARBA00023157"/>
    </source>
</evidence>
<evidence type="ECO:0000256" key="3">
    <source>
        <dbReference type="ARBA" id="ARBA00022827"/>
    </source>
</evidence>
<dbReference type="Gene3D" id="3.30.390.30">
    <property type="match status" value="1"/>
</dbReference>
<dbReference type="InterPro" id="IPR023753">
    <property type="entry name" value="FAD/NAD-binding_dom"/>
</dbReference>
<keyword evidence="9" id="KW-0547">Nucleotide-binding</keyword>
<dbReference type="NCBIfam" id="NF005884">
    <property type="entry name" value="PRK07846.1"/>
    <property type="match status" value="1"/>
</dbReference>
<organism evidence="15 16">
    <name type="scientific">Corynebacterium terpenotabidum Y-11</name>
    <dbReference type="NCBI Taxonomy" id="1200352"/>
    <lineage>
        <taxon>Bacteria</taxon>
        <taxon>Bacillati</taxon>
        <taxon>Actinomycetota</taxon>
        <taxon>Actinomycetes</taxon>
        <taxon>Mycobacteriales</taxon>
        <taxon>Corynebacteriaceae</taxon>
        <taxon>Corynebacterium</taxon>
    </lineage>
</organism>
<evidence type="ECO:0000256" key="7">
    <source>
        <dbReference type="ARBA" id="ARBA00023284"/>
    </source>
</evidence>
<keyword evidence="16" id="KW-1185">Reference proteome</keyword>
<keyword evidence="6" id="KW-1015">Disulfide bond</keyword>
<feature type="binding site" evidence="9">
    <location>
        <position position="344"/>
    </location>
    <ligand>
        <name>FAD</name>
        <dbReference type="ChEBI" id="CHEBI:57692"/>
    </ligand>
</feature>
<sequence length="504" mass="54833">MTSTAQQAELQAKQANQAEQPEQAKQQAEHYDLIIIGTGSGNSIPEELSNRKIALVEKGIFGGTCINVGCIPTKMYVYTADVARELADAARYDLSPVNPGTGLPVDPPQWRVDWEALKERVFGRRIDPISRGGEEYRRGDQTPTITLYSDIARFTGERTLQIGTGDGATTITGDQIILATGTRTWVPPVIEESGVRYRTNIDVMRMAELPRTMVILGGGIIATEFAHVFSALGVEVFVINRSGQLLRRFDETVSARFTEISGTQWTNLLGRTVTAAREEGGLITVTLDDGREIDCDELLLAQGRVPNSDLLDCAAGEVDLDEAGKIVVDDFGRTSAPGVWALGDAANDLELKHVANQEARAVFHNVAVDSASEGDLQPFKHDNVPGGIFSHPQIGYVGMTEAEAREWAEATGRTVTVKVQEYADVAYGWAMEDTTGFCKLIADAGSRRLLGAHIMGPQAATLIQLLVTAIEFDLDLVEFARKQYWPHPGLSELVENALLGLEFS</sequence>